<feature type="non-terminal residue" evidence="1">
    <location>
        <position position="1"/>
    </location>
</feature>
<keyword evidence="2" id="KW-1185">Reference proteome</keyword>
<reference evidence="1" key="1">
    <citation type="submission" date="2023-10" db="EMBL/GenBank/DDBJ databases">
        <title>Genome assembly of Pristionchus species.</title>
        <authorList>
            <person name="Yoshida K."/>
            <person name="Sommer R.J."/>
        </authorList>
    </citation>
    <scope>NUCLEOTIDE SEQUENCE</scope>
    <source>
        <strain evidence="1">RS0144</strain>
    </source>
</reference>
<comment type="caution">
    <text evidence="1">The sequence shown here is derived from an EMBL/GenBank/DDBJ whole genome shotgun (WGS) entry which is preliminary data.</text>
</comment>
<organism evidence="1 2">
    <name type="scientific">Pristionchus entomophagus</name>
    <dbReference type="NCBI Taxonomy" id="358040"/>
    <lineage>
        <taxon>Eukaryota</taxon>
        <taxon>Metazoa</taxon>
        <taxon>Ecdysozoa</taxon>
        <taxon>Nematoda</taxon>
        <taxon>Chromadorea</taxon>
        <taxon>Rhabditida</taxon>
        <taxon>Rhabditina</taxon>
        <taxon>Diplogasteromorpha</taxon>
        <taxon>Diplogasteroidea</taxon>
        <taxon>Neodiplogasteridae</taxon>
        <taxon>Pristionchus</taxon>
    </lineage>
</organism>
<dbReference type="EMBL" id="BTSX01000004">
    <property type="protein sequence ID" value="GMS96336.1"/>
    <property type="molecule type" value="Genomic_DNA"/>
</dbReference>
<accession>A0AAV5TPS4</accession>
<sequence>LLLHSFIMCEYNSPRTMFNSASKSQSICRCNLLATYISVQSYLVATPNPDRPLFRQTHINDSQNASSFSELRFTGDGSNILMQFVHEDGRSGVFTLDSSAFDELIVNWNDTVTVALEGFAKQ</sequence>
<evidence type="ECO:0000313" key="2">
    <source>
        <dbReference type="Proteomes" id="UP001432027"/>
    </source>
</evidence>
<gene>
    <name evidence="1" type="ORF">PENTCL1PPCAC_18511</name>
</gene>
<protein>
    <submittedName>
        <fullName evidence="1">Uncharacterized protein</fullName>
    </submittedName>
</protein>
<dbReference type="AlphaFoldDB" id="A0AAV5TPS4"/>
<dbReference type="Proteomes" id="UP001432027">
    <property type="component" value="Unassembled WGS sequence"/>
</dbReference>
<proteinExistence type="predicted"/>
<name>A0AAV5TPS4_9BILA</name>
<evidence type="ECO:0000313" key="1">
    <source>
        <dbReference type="EMBL" id="GMS96336.1"/>
    </source>
</evidence>
<feature type="non-terminal residue" evidence="1">
    <location>
        <position position="122"/>
    </location>
</feature>